<evidence type="ECO:0000256" key="2">
    <source>
        <dbReference type="ARBA" id="ARBA00022553"/>
    </source>
</evidence>
<dbReference type="PROSITE" id="PS52019">
    <property type="entry name" value="PKS_MFAS_DH"/>
    <property type="match status" value="1"/>
</dbReference>
<dbReference type="SMART" id="SM00825">
    <property type="entry name" value="PKS_KS"/>
    <property type="match status" value="1"/>
</dbReference>
<evidence type="ECO:0000256" key="10">
    <source>
        <dbReference type="SAM" id="MobiDB-lite"/>
    </source>
</evidence>
<evidence type="ECO:0000256" key="6">
    <source>
        <dbReference type="ARBA" id="ARBA00023002"/>
    </source>
</evidence>
<comment type="caution">
    <text evidence="14">The sequence shown here is derived from an EMBL/GenBank/DDBJ whole genome shotgun (WGS) entry which is preliminary data.</text>
</comment>
<dbReference type="GeneID" id="43601695"/>
<feature type="compositionally biased region" description="Polar residues" evidence="10">
    <location>
        <begin position="1"/>
        <end position="15"/>
    </location>
</feature>
<dbReference type="SUPFAM" id="SSF52151">
    <property type="entry name" value="FabD/lysophospholipase-like"/>
    <property type="match status" value="1"/>
</dbReference>
<evidence type="ECO:0000313" key="15">
    <source>
        <dbReference type="Proteomes" id="UP000254866"/>
    </source>
</evidence>
<dbReference type="Gene3D" id="3.90.180.10">
    <property type="entry name" value="Medium-chain alcohol dehydrogenases, catalytic domain"/>
    <property type="match status" value="1"/>
</dbReference>
<feature type="domain" description="PKS/mFAS DH" evidence="13">
    <location>
        <begin position="921"/>
        <end position="1206"/>
    </location>
</feature>
<dbReference type="InterPro" id="IPR014043">
    <property type="entry name" value="Acyl_transferase_dom"/>
</dbReference>
<dbReference type="InterPro" id="IPR020806">
    <property type="entry name" value="PKS_PP-bd"/>
</dbReference>
<dbReference type="InterPro" id="IPR056501">
    <property type="entry name" value="NAD-bd_HRPKS_sdrA"/>
</dbReference>
<dbReference type="Gene3D" id="3.40.50.720">
    <property type="entry name" value="NAD(P)-binding Rossmann-like Domain"/>
    <property type="match status" value="1"/>
</dbReference>
<dbReference type="InterPro" id="IPR006162">
    <property type="entry name" value="Ppantetheine_attach_site"/>
</dbReference>
<dbReference type="InterPro" id="IPR020807">
    <property type="entry name" value="PKS_DH"/>
</dbReference>
<dbReference type="Gene3D" id="3.10.129.110">
    <property type="entry name" value="Polyketide synthase dehydratase"/>
    <property type="match status" value="1"/>
</dbReference>
<evidence type="ECO:0000259" key="11">
    <source>
        <dbReference type="PROSITE" id="PS50075"/>
    </source>
</evidence>
<dbReference type="CDD" id="cd05195">
    <property type="entry name" value="enoyl_red"/>
    <property type="match status" value="1"/>
</dbReference>
<feature type="region of interest" description="C-terminal hotdog fold" evidence="9">
    <location>
        <begin position="1062"/>
        <end position="1206"/>
    </location>
</feature>
<dbReference type="InterPro" id="IPR029063">
    <property type="entry name" value="SAM-dependent_MTases_sf"/>
</dbReference>
<keyword evidence="6" id="KW-0560">Oxidoreductase</keyword>
<dbReference type="Pfam" id="PF08242">
    <property type="entry name" value="Methyltransf_12"/>
    <property type="match status" value="1"/>
</dbReference>
<dbReference type="Pfam" id="PF14765">
    <property type="entry name" value="PS-DH"/>
    <property type="match status" value="1"/>
</dbReference>
<dbReference type="Pfam" id="PF13602">
    <property type="entry name" value="ADH_zinc_N_2"/>
    <property type="match status" value="1"/>
</dbReference>
<feature type="region of interest" description="N-terminal hotdog fold" evidence="9">
    <location>
        <begin position="921"/>
        <end position="1048"/>
    </location>
</feature>
<evidence type="ECO:0000256" key="1">
    <source>
        <dbReference type="ARBA" id="ARBA00022450"/>
    </source>
</evidence>
<dbReference type="GO" id="GO:0006633">
    <property type="term" value="P:fatty acid biosynthetic process"/>
    <property type="evidence" value="ECO:0007669"/>
    <property type="project" value="InterPro"/>
</dbReference>
<dbReference type="InterPro" id="IPR036736">
    <property type="entry name" value="ACP-like_sf"/>
</dbReference>
<evidence type="ECO:0000256" key="9">
    <source>
        <dbReference type="PROSITE-ProRule" id="PRU01363"/>
    </source>
</evidence>
<dbReference type="InterPro" id="IPR016035">
    <property type="entry name" value="Acyl_Trfase/lysoPLipase"/>
</dbReference>
<dbReference type="SMART" id="SM00826">
    <property type="entry name" value="PKS_DH"/>
    <property type="match status" value="1"/>
</dbReference>
<protein>
    <submittedName>
        <fullName evidence="14">Uncharacterized protein</fullName>
    </submittedName>
</protein>
<dbReference type="FunFam" id="3.40.50.720:FF:000209">
    <property type="entry name" value="Polyketide synthase Pks12"/>
    <property type="match status" value="1"/>
</dbReference>
<dbReference type="Pfam" id="PF21089">
    <property type="entry name" value="PKS_DH_N"/>
    <property type="match status" value="1"/>
</dbReference>
<evidence type="ECO:0000259" key="12">
    <source>
        <dbReference type="PROSITE" id="PS52004"/>
    </source>
</evidence>
<dbReference type="PANTHER" id="PTHR43775">
    <property type="entry name" value="FATTY ACID SYNTHASE"/>
    <property type="match status" value="1"/>
</dbReference>
<reference evidence="14 15" key="1">
    <citation type="journal article" date="2018" name="IMA Fungus">
        <title>IMA Genome-F 9: Draft genome sequence of Annulohypoxylon stygium, Aspergillus mulundensis, Berkeleyomyces basicola (syn. Thielaviopsis basicola), Ceratocystis smalleyi, two Cercospora beticola strains, Coleophoma cylindrospora, Fusarium fracticaudum, Phialophora cf. hyalina, and Morchella septimelata.</title>
        <authorList>
            <person name="Wingfield B.D."/>
            <person name="Bills G.F."/>
            <person name="Dong Y."/>
            <person name="Huang W."/>
            <person name="Nel W.J."/>
            <person name="Swalarsk-Parry B.S."/>
            <person name="Vaghefi N."/>
            <person name="Wilken P.M."/>
            <person name="An Z."/>
            <person name="de Beer Z.W."/>
            <person name="De Vos L."/>
            <person name="Chen L."/>
            <person name="Duong T.A."/>
            <person name="Gao Y."/>
            <person name="Hammerbacher A."/>
            <person name="Kikkert J.R."/>
            <person name="Li Y."/>
            <person name="Li H."/>
            <person name="Li K."/>
            <person name="Li Q."/>
            <person name="Liu X."/>
            <person name="Ma X."/>
            <person name="Naidoo K."/>
            <person name="Pethybridge S.J."/>
            <person name="Sun J."/>
            <person name="Steenkamp E.T."/>
            <person name="van der Nest M.A."/>
            <person name="van Wyk S."/>
            <person name="Wingfield M.J."/>
            <person name="Xiong C."/>
            <person name="Yue Q."/>
            <person name="Zhang X."/>
        </authorList>
    </citation>
    <scope>NUCLEOTIDE SEQUENCE [LARGE SCALE GENOMIC DNA]</scope>
    <source>
        <strain evidence="14 15">BP 5553</strain>
    </source>
</reference>
<dbReference type="OrthoDB" id="329835at2759"/>
<evidence type="ECO:0000256" key="5">
    <source>
        <dbReference type="ARBA" id="ARBA00022857"/>
    </source>
</evidence>
<keyword evidence="15" id="KW-1185">Reference proteome</keyword>
<dbReference type="SUPFAM" id="SSF55048">
    <property type="entry name" value="Probable ACP-binding domain of malonyl-CoA ACP transacylase"/>
    <property type="match status" value="1"/>
</dbReference>
<keyword evidence="2" id="KW-0597">Phosphoprotein</keyword>
<dbReference type="PROSITE" id="PS52004">
    <property type="entry name" value="KS3_2"/>
    <property type="match status" value="1"/>
</dbReference>
<dbReference type="InterPro" id="IPR050091">
    <property type="entry name" value="PKS_NRPS_Biosynth_Enz"/>
</dbReference>
<dbReference type="Gene3D" id="3.40.47.10">
    <property type="match status" value="1"/>
</dbReference>
<feature type="domain" description="Ketosynthase family 3 (KS3)" evidence="12">
    <location>
        <begin position="29"/>
        <end position="451"/>
    </location>
</feature>
<dbReference type="Pfam" id="PF23114">
    <property type="entry name" value="NAD-bd_HRPKS_sdrA"/>
    <property type="match status" value="1"/>
</dbReference>
<dbReference type="GO" id="GO:1901336">
    <property type="term" value="P:lactone biosynthetic process"/>
    <property type="evidence" value="ECO:0007669"/>
    <property type="project" value="UniProtKB-ARBA"/>
</dbReference>
<dbReference type="InterPro" id="IPR049900">
    <property type="entry name" value="PKS_mFAS_DH"/>
</dbReference>
<dbReference type="InterPro" id="IPR009081">
    <property type="entry name" value="PP-bd_ACP"/>
</dbReference>
<name>A0A370TD45_9HELO</name>
<dbReference type="InterPro" id="IPR049551">
    <property type="entry name" value="PKS_DH_C"/>
</dbReference>
<dbReference type="Pfam" id="PF00698">
    <property type="entry name" value="Acyl_transf_1"/>
    <property type="match status" value="1"/>
</dbReference>
<dbReference type="InterPro" id="IPR032821">
    <property type="entry name" value="PKS_assoc"/>
</dbReference>
<dbReference type="GO" id="GO:0008168">
    <property type="term" value="F:methyltransferase activity"/>
    <property type="evidence" value="ECO:0007669"/>
    <property type="project" value="UniProtKB-KW"/>
</dbReference>
<dbReference type="Gene3D" id="3.40.366.10">
    <property type="entry name" value="Malonyl-Coenzyme A Acyl Carrier Protein, domain 2"/>
    <property type="match status" value="1"/>
</dbReference>
<dbReference type="GO" id="GO:0031177">
    <property type="term" value="F:phosphopantetheine binding"/>
    <property type="evidence" value="ECO:0007669"/>
    <property type="project" value="InterPro"/>
</dbReference>
<dbReference type="PROSITE" id="PS00012">
    <property type="entry name" value="PHOSPHOPANTETHEINE"/>
    <property type="match status" value="1"/>
</dbReference>
<dbReference type="CDD" id="cd00833">
    <property type="entry name" value="PKS"/>
    <property type="match status" value="1"/>
</dbReference>
<evidence type="ECO:0000259" key="13">
    <source>
        <dbReference type="PROSITE" id="PS52019"/>
    </source>
</evidence>
<dbReference type="Pfam" id="PF08659">
    <property type="entry name" value="KR"/>
    <property type="match status" value="1"/>
</dbReference>
<evidence type="ECO:0000256" key="8">
    <source>
        <dbReference type="ARBA" id="ARBA00023315"/>
    </source>
</evidence>
<dbReference type="InterPro" id="IPR057326">
    <property type="entry name" value="KR_dom"/>
</dbReference>
<feature type="active site" description="Proton donor; for dehydratase activity" evidence="9">
    <location>
        <position position="1123"/>
    </location>
</feature>
<dbReference type="Pfam" id="PF02801">
    <property type="entry name" value="Ketoacyl-synt_C"/>
    <property type="match status" value="1"/>
</dbReference>
<keyword evidence="3" id="KW-0489">Methyltransferase</keyword>
<sequence>MREQAGQTSSVQDARTNGHPRENGCDPKFEPMAIVGMAMRLPGGVRNGNDFWEMIVQKKDGLCKVPEDRYNIKGFHTEEPTAGALRQPLGYFLQDVDLKQLDTSFFSLPKKELARLDPQHRQLLELTWECMESAGATGWRGTDMGCFVGVLGQDWRDLNSKETHQSGNYRVTGFEDSFLSNRLSYEFDLHGPSLTVKTACSSSMYALHLACDAIRLGDCSSALVAGSSLIFSPGMSLAFADQGILSPTGTCKTFDAGADGYARGEAVNMIYIKKLSDALDDGDPIRAVIRATAANCDGRGAASAGITTPSPASQEALIRKTYAAAGINDFSQTAYVECHGTGTQVGDPLEATAVGSVFGEKGVLITSVKPNVGHSEGAAGITSVIKAVLSLENRTIPPNIFFNKPNPQIPFAEASLRVPIEPEPWPKDRKLRVSVNSFGIGGSNAHAIIEAWQPTENGEHLQTLTNGRDDHQSHLLVFSAQNADSLRCSIDKYATFMTNTAVRLKDLAYTLAVRREALAYRSFAVMDNASSPLVHVPAEQAGPRPQVVFIFTGQGAQWPQMGKRLLDTNLVFKNTIRQLDQQLKCALPSIGWTIEDELCKSASDSKIHTAEMSQPICTAVQIALVETLRAWGVRPEAVLGHSSGEIAAAYASGALSMKVAMTIASMRGISVQESAKVGGMAAVGLGREELLPFLEEGAVVACENSHRSSTISGDLEVVQLVVARIKTELPDVFVRMLKVERAYHSHHMRAFGATYQEQLTRGKVASKEPQIPHYSSVTSSRIWGKDALGPAYWRENLESPVLFNTALRALRDDFGKEKLIFVEIGPHPALKGYVEQIVRDVGHADDVHIGTLSRASDCQQVLLSTAGKLFMYNCPSLDLAAVVSPGSVLTNLPSYSWTQNNIHWDESRVSKEWRFRSEPPHELLGTRVLELNNEPHWRNMISLDDLPWLEGHQVASQIVFPAAGYIAMVGEAIRQLSEERVYSLRQVNIKSALVLAHSAPVEVVTTLSPLFASSPDASAWYSFHVSSFNGTNWTTHCSGEARPRYDGLCYPTDVEAAVTTMPRKVDPKSWYDMVDEAGFCYSGLFRGLKDISSSTTASEALGATSIADIPGPPRYTLHPALIDQCFQMLCISSIQGQTHKYLRLAVPTYIEDIVIFAGGNNLQVKATGVASQTGSFSGDVFAQHDGKPSLFMKALKSSPLESSSIPGQDLRLFQQFEWRLDSDLNPLERNFVAPQDGCTDGFLELESLFVLCAAEYVERIRPASTTPSHLNKLHKWAREEIDRASKGGKMLVEPSHALCDRSERLARIKAIASQAQATRWAPCAVAITRLLDSAPDIFSGSVEPLTVLMEGDLLSRIYDILDAGDYSATIRSIAHKNPRLRILEVGAGTGAATEKILKALTTSFGTRSYSKYTYTDISPGFMNAAKERFSSYANIEYRVFDVSKHPADQGFELASYDLIIGANVIHATPSLHTSLTHLRALLRPAGQLFLQELSPEAKWINFVWGHLPGWWLGEDDGRPDSPWVSPQRWTNELVATDFQTPHTIVYDYPPPFHINASIIATVASEAKPASTVTLLCNCEEEPHVQVMKERLKTDGSDVNVCLFGHGSAIPNYGGDIICFLDKPAPILYDMPQETFQQIFRHLLAARGNIFWVTGLAQINCQDPRNGMVLGLARSLRQEENKKMYTIELDDKTPVDTAIDHIAAIQRVSHRDAPWDDMDVDWEYAIIGGLVYVPRMHWQTRAGTLTEQVADEDTAVTLKTQSLAIGSPGLLHTMHWEEQPVTELQEDEVRIRVKSVAMNFKDVLIAMAIVNANLGEIGRDVAGVVEARGSAVTGLEIGDRVISLYPGCFTTYKNLPASHCVKLESNLTFEEGAAIPCVYATAMMCLVDRGNLKKGQTVLIHSACGGVGLAAVQIALSLGAQVFCTVGNAAKVAYLVDEFGISASHIFNSRDDSFAADVMNATHGRGVDLVLNSLAGELLHASWKCVAEFGVMIEIGKRDFQRHAKLSMDVFELNRGFVGLDLGHILLHRPAEALDALQRCMKLLHDGAIKPLPLARVFDASEIQEAFRSMQGGQHIGKMVVNMPDEPQTLQAVKTSPDLKFRSDRSYMLVGGLGGLGKVIAGWMVEHGARHLIFLARSGDSHPETQDFLAELQSVGCQTQVFAGSVGSKGDVAAAVQGASLPIAGVMNMSLVLKDVAAANMTFEDWNTVMPPKVQGTLNLHEALPSDLDFFVLFGSYSGIAGQWGQVNYGAANTYVDAFVQYRHAHGLAASVIDLGAVGDAGYVSQNPDVLAYMRNSGTYMLHSWEVLDAVQLAVQRSRPLLSDLSSAGYINSSQIIVGVLTGMSISDKRARLPWKRDPRMSYYQNLTSDTDAPTGASPQHDDVRELLAQASSSPKMLATEDTQRLLASVLGMALSSFLLKPPEDMHPDTSLASIGVDSLVAMELRNWVRQKFAVELKTFDIIQSASLLALAELVSQALTLRYGAPAS</sequence>
<dbReference type="PROSITE" id="PS50075">
    <property type="entry name" value="CARRIER"/>
    <property type="match status" value="1"/>
</dbReference>
<dbReference type="GO" id="GO:0030639">
    <property type="term" value="P:polyketide biosynthetic process"/>
    <property type="evidence" value="ECO:0007669"/>
    <property type="project" value="UniProtKB-ARBA"/>
</dbReference>
<evidence type="ECO:0000256" key="3">
    <source>
        <dbReference type="ARBA" id="ARBA00022603"/>
    </source>
</evidence>
<dbReference type="PANTHER" id="PTHR43775:SF49">
    <property type="entry name" value="SYNTHASE, PUTATIVE (JCVI)-RELATED"/>
    <property type="match status" value="1"/>
</dbReference>
<dbReference type="Pfam" id="PF00550">
    <property type="entry name" value="PP-binding"/>
    <property type="match status" value="1"/>
</dbReference>
<dbReference type="SUPFAM" id="SSF51735">
    <property type="entry name" value="NAD(P)-binding Rossmann-fold domains"/>
    <property type="match status" value="2"/>
</dbReference>
<dbReference type="InterPro" id="IPR013154">
    <property type="entry name" value="ADH-like_N"/>
</dbReference>
<dbReference type="SMART" id="SM00827">
    <property type="entry name" value="PKS_AT"/>
    <property type="match status" value="1"/>
</dbReference>
<dbReference type="Pfam" id="PF08240">
    <property type="entry name" value="ADH_N"/>
    <property type="match status" value="1"/>
</dbReference>
<evidence type="ECO:0000256" key="7">
    <source>
        <dbReference type="ARBA" id="ARBA00023268"/>
    </source>
</evidence>
<dbReference type="SUPFAM" id="SSF53335">
    <property type="entry name" value="S-adenosyl-L-methionine-dependent methyltransferases"/>
    <property type="match status" value="1"/>
</dbReference>
<dbReference type="GO" id="GO:0032259">
    <property type="term" value="P:methylation"/>
    <property type="evidence" value="ECO:0007669"/>
    <property type="project" value="UniProtKB-KW"/>
</dbReference>
<dbReference type="SMART" id="SM00829">
    <property type="entry name" value="PKS_ER"/>
    <property type="match status" value="1"/>
</dbReference>
<dbReference type="SMART" id="SM00823">
    <property type="entry name" value="PKS_PP"/>
    <property type="match status" value="1"/>
</dbReference>
<dbReference type="SUPFAM" id="SSF53901">
    <property type="entry name" value="Thiolase-like"/>
    <property type="match status" value="1"/>
</dbReference>
<dbReference type="InterPro" id="IPR036291">
    <property type="entry name" value="NAD(P)-bd_dom_sf"/>
</dbReference>
<evidence type="ECO:0000256" key="4">
    <source>
        <dbReference type="ARBA" id="ARBA00022679"/>
    </source>
</evidence>
<dbReference type="PROSITE" id="PS00606">
    <property type="entry name" value="KS3_1"/>
    <property type="match status" value="1"/>
</dbReference>
<accession>A0A370TD45</accession>
<feature type="region of interest" description="Disordered" evidence="10">
    <location>
        <begin position="1"/>
        <end position="29"/>
    </location>
</feature>
<dbReference type="InterPro" id="IPR011032">
    <property type="entry name" value="GroES-like_sf"/>
</dbReference>
<dbReference type="InterPro" id="IPR013968">
    <property type="entry name" value="PKS_KR"/>
</dbReference>
<keyword evidence="1" id="KW-0596">Phosphopantetheine</keyword>
<dbReference type="STRING" id="2656787.A0A370TD45"/>
<organism evidence="14 15">
    <name type="scientific">Venustampulla echinocandica</name>
    <dbReference type="NCBI Taxonomy" id="2656787"/>
    <lineage>
        <taxon>Eukaryota</taxon>
        <taxon>Fungi</taxon>
        <taxon>Dikarya</taxon>
        <taxon>Ascomycota</taxon>
        <taxon>Pezizomycotina</taxon>
        <taxon>Leotiomycetes</taxon>
        <taxon>Helotiales</taxon>
        <taxon>Pleuroascaceae</taxon>
        <taxon>Venustampulla</taxon>
    </lineage>
</organism>
<dbReference type="SMART" id="SM00822">
    <property type="entry name" value="PKS_KR"/>
    <property type="match status" value="1"/>
</dbReference>
<dbReference type="SUPFAM" id="SSF47336">
    <property type="entry name" value="ACP-like"/>
    <property type="match status" value="1"/>
</dbReference>
<keyword evidence="8" id="KW-0012">Acyltransferase</keyword>
<dbReference type="GO" id="GO:0004312">
    <property type="term" value="F:fatty acid synthase activity"/>
    <property type="evidence" value="ECO:0007669"/>
    <property type="project" value="TreeGrafter"/>
</dbReference>
<dbReference type="Gene3D" id="3.40.50.150">
    <property type="entry name" value="Vaccinia Virus protein VP39"/>
    <property type="match status" value="1"/>
</dbReference>
<dbReference type="InterPro" id="IPR001227">
    <property type="entry name" value="Ac_transferase_dom_sf"/>
</dbReference>
<dbReference type="GO" id="GO:0004315">
    <property type="term" value="F:3-oxoacyl-[acyl-carrier-protein] synthase activity"/>
    <property type="evidence" value="ECO:0007669"/>
    <property type="project" value="InterPro"/>
</dbReference>
<dbReference type="InterPro" id="IPR013217">
    <property type="entry name" value="Methyltransf_12"/>
</dbReference>
<feature type="compositionally biased region" description="Basic and acidic residues" evidence="10">
    <location>
        <begin position="19"/>
        <end position="29"/>
    </location>
</feature>
<dbReference type="InterPro" id="IPR042104">
    <property type="entry name" value="PKS_dehydratase_sf"/>
</dbReference>
<dbReference type="SUPFAM" id="SSF50129">
    <property type="entry name" value="GroES-like"/>
    <property type="match status" value="1"/>
</dbReference>
<dbReference type="InterPro" id="IPR020843">
    <property type="entry name" value="ER"/>
</dbReference>
<dbReference type="InterPro" id="IPR014031">
    <property type="entry name" value="Ketoacyl_synth_C"/>
</dbReference>
<dbReference type="Proteomes" id="UP000254866">
    <property type="component" value="Unassembled WGS sequence"/>
</dbReference>
<keyword evidence="7" id="KW-0511">Multifunctional enzyme</keyword>
<dbReference type="Pfam" id="PF16197">
    <property type="entry name" value="KAsynt_C_assoc"/>
    <property type="match status" value="1"/>
</dbReference>
<keyword evidence="5" id="KW-0521">NADP</keyword>
<gene>
    <name evidence="14" type="ORF">BP5553_08846</name>
</gene>
<dbReference type="RefSeq" id="XP_031866112.1">
    <property type="nucleotide sequence ID" value="XM_032017469.1"/>
</dbReference>
<evidence type="ECO:0000313" key="14">
    <source>
        <dbReference type="EMBL" id="RDL32390.1"/>
    </source>
</evidence>
<feature type="active site" description="Proton acceptor; for dehydratase activity" evidence="9">
    <location>
        <position position="952"/>
    </location>
</feature>
<feature type="domain" description="Carrier" evidence="11">
    <location>
        <begin position="2396"/>
        <end position="2478"/>
    </location>
</feature>
<proteinExistence type="predicted"/>
<dbReference type="InterPro" id="IPR016039">
    <property type="entry name" value="Thiolase-like"/>
</dbReference>
<dbReference type="InterPro" id="IPR020841">
    <property type="entry name" value="PKS_Beta-ketoAc_synthase_dom"/>
</dbReference>
<dbReference type="InterPro" id="IPR049552">
    <property type="entry name" value="PKS_DH_N"/>
</dbReference>
<dbReference type="InterPro" id="IPR018201">
    <property type="entry name" value="Ketoacyl_synth_AS"/>
</dbReference>
<dbReference type="Pfam" id="PF00109">
    <property type="entry name" value="ketoacyl-synt"/>
    <property type="match status" value="1"/>
</dbReference>
<dbReference type="Gene3D" id="1.10.1200.10">
    <property type="entry name" value="ACP-like"/>
    <property type="match status" value="1"/>
</dbReference>
<dbReference type="InterPro" id="IPR016036">
    <property type="entry name" value="Malonyl_transacylase_ACP-bd"/>
</dbReference>
<keyword evidence="4" id="KW-0808">Transferase</keyword>
<dbReference type="CDD" id="cd02440">
    <property type="entry name" value="AdoMet_MTases"/>
    <property type="match status" value="1"/>
</dbReference>
<dbReference type="InterPro" id="IPR014030">
    <property type="entry name" value="Ketoacyl_synth_N"/>
</dbReference>
<dbReference type="GO" id="GO:0016491">
    <property type="term" value="F:oxidoreductase activity"/>
    <property type="evidence" value="ECO:0007669"/>
    <property type="project" value="UniProtKB-KW"/>
</dbReference>
<dbReference type="EMBL" id="NPIC01000010">
    <property type="protein sequence ID" value="RDL32390.1"/>
    <property type="molecule type" value="Genomic_DNA"/>
</dbReference>